<gene>
    <name evidence="2" type="ORF">B0I27_11214</name>
</gene>
<dbReference type="SUPFAM" id="SSF109854">
    <property type="entry name" value="DinB/YfiT-like putative metalloenzymes"/>
    <property type="match status" value="1"/>
</dbReference>
<dbReference type="OrthoDB" id="1495892at2"/>
<dbReference type="Proteomes" id="UP000238034">
    <property type="component" value="Unassembled WGS sequence"/>
</dbReference>
<sequence>MSLQASASSIKDALASYLAWLKEIDEDEFVQSPPGGGWSYSEVFCHVIQVNVRSMLAAERCIYAKFGHRTSGPNLIARLILYMGKFPPLKIKAHAKVVSIVKPVTKEEARNDMLVFCNKLQDLLPKLMKVPAHQRTRHARLGMLNCEEWLKFIDIHTRHHLKQLERIRKSS</sequence>
<dbReference type="EMBL" id="PVTH01000012">
    <property type="protein sequence ID" value="PRY49130.1"/>
    <property type="molecule type" value="Genomic_DNA"/>
</dbReference>
<evidence type="ECO:0000313" key="3">
    <source>
        <dbReference type="Proteomes" id="UP000238034"/>
    </source>
</evidence>
<evidence type="ECO:0000259" key="1">
    <source>
        <dbReference type="Pfam" id="PF12867"/>
    </source>
</evidence>
<proteinExistence type="predicted"/>
<accession>A0A2T0TU09</accession>
<dbReference type="RefSeq" id="WP_106294988.1">
    <property type="nucleotide sequence ID" value="NZ_PVTH01000012.1"/>
</dbReference>
<evidence type="ECO:0000313" key="2">
    <source>
        <dbReference type="EMBL" id="PRY49130.1"/>
    </source>
</evidence>
<keyword evidence="3" id="KW-1185">Reference proteome</keyword>
<dbReference type="InterPro" id="IPR034660">
    <property type="entry name" value="DinB/YfiT-like"/>
</dbReference>
<protein>
    <submittedName>
        <fullName evidence="2">DinB family protein</fullName>
    </submittedName>
</protein>
<dbReference type="Gene3D" id="1.20.120.450">
    <property type="entry name" value="dinb family like domain"/>
    <property type="match status" value="1"/>
</dbReference>
<organism evidence="2 3">
    <name type="scientific">Arcticibacter pallidicorallinus</name>
    <dbReference type="NCBI Taxonomy" id="1259464"/>
    <lineage>
        <taxon>Bacteria</taxon>
        <taxon>Pseudomonadati</taxon>
        <taxon>Bacteroidota</taxon>
        <taxon>Sphingobacteriia</taxon>
        <taxon>Sphingobacteriales</taxon>
        <taxon>Sphingobacteriaceae</taxon>
        <taxon>Arcticibacter</taxon>
    </lineage>
</organism>
<dbReference type="Pfam" id="PF12867">
    <property type="entry name" value="DinB_2"/>
    <property type="match status" value="1"/>
</dbReference>
<reference evidence="2 3" key="1">
    <citation type="submission" date="2018-03" db="EMBL/GenBank/DDBJ databases">
        <title>Genomic Encyclopedia of Type Strains, Phase III (KMG-III): the genomes of soil and plant-associated and newly described type strains.</title>
        <authorList>
            <person name="Whitman W."/>
        </authorList>
    </citation>
    <scope>NUCLEOTIDE SEQUENCE [LARGE SCALE GENOMIC DNA]</scope>
    <source>
        <strain evidence="2 3">CGMCC 1.9313</strain>
    </source>
</reference>
<comment type="caution">
    <text evidence="2">The sequence shown here is derived from an EMBL/GenBank/DDBJ whole genome shotgun (WGS) entry which is preliminary data.</text>
</comment>
<name>A0A2T0TU09_9SPHI</name>
<dbReference type="AlphaFoldDB" id="A0A2T0TU09"/>
<dbReference type="InterPro" id="IPR024775">
    <property type="entry name" value="DinB-like"/>
</dbReference>
<feature type="domain" description="DinB-like" evidence="1">
    <location>
        <begin position="13"/>
        <end position="164"/>
    </location>
</feature>